<feature type="transmembrane region" description="Helical" evidence="1">
    <location>
        <begin position="110"/>
        <end position="133"/>
    </location>
</feature>
<sequence length="719" mass="81347">MNTDAPIHLGYWVNWSRGSTVMGATLTLTREHGNFLIAFTALFVPFVAGRFWRSFAILFHQLYATPHPRDTIHHQRQIVLRNSTSPESGLVSFARLIWAWRRGTLWPWPWLRIVPPAIFAFFCIGAFSVAGVLSSQISTAGEVLLKGDSCEVSSEHFDRNFTSYSADQSFFPTFTNNIANYAQQCYTKLDSNLLECSKFVTSAIPTAVMDYNAPCPFKAEICRRNSSNIRLDTGHLNSNDIFGLNSAKEDSFTFRYTLQVSLLSVSPFHSPWRAYLNFVEIQYHRMVLMMKDFQCILYTLCSKYYITFDESPVNETNTFIPDPALFRHDGDVSLFFLSGNGVKFQTSTKDDWYRATVPLERYHAPISAINTSWFRPEEAASPLACVEQYQWCRDPATGQCGKLMGSYDALYSAAPRFDMTLEDLSPSRPTVQTKLGSRLVWAYYTLFISENSLTGIVDTLGPALLVSQAFHILDRVPRVKDNQWQLDVTLWWYTLLAGFQASFVNTAQGSFNSTFNPRSITPATEYEWDICHNQKIRSAQYTSFSVFGIVFTYAIGAFIIAMSFVITPILRFLQRHGWYNKYAYLEWEGDTAIQLHRLAHDELGYGHWSRCDETIPITRVDDLLAPFDISDASHPMLVVKLNETAPGVTEPENAINGLSEEEIAQESSLNSGDGGVLLETSAGVRRAFSDAHTHASRGKYFQGVIEESEKYQTRPGTAP</sequence>
<evidence type="ECO:0000313" key="3">
    <source>
        <dbReference type="Proteomes" id="UP001396898"/>
    </source>
</evidence>
<keyword evidence="1" id="KW-0812">Transmembrane</keyword>
<name>A0ABR1RBW7_9PEZI</name>
<dbReference type="Proteomes" id="UP001396898">
    <property type="component" value="Unassembled WGS sequence"/>
</dbReference>
<organism evidence="2 3">
    <name type="scientific">Apiospora marii</name>
    <dbReference type="NCBI Taxonomy" id="335849"/>
    <lineage>
        <taxon>Eukaryota</taxon>
        <taxon>Fungi</taxon>
        <taxon>Dikarya</taxon>
        <taxon>Ascomycota</taxon>
        <taxon>Pezizomycotina</taxon>
        <taxon>Sordariomycetes</taxon>
        <taxon>Xylariomycetidae</taxon>
        <taxon>Amphisphaeriales</taxon>
        <taxon>Apiosporaceae</taxon>
        <taxon>Apiospora</taxon>
    </lineage>
</organism>
<keyword evidence="1" id="KW-0472">Membrane</keyword>
<evidence type="ECO:0000313" key="2">
    <source>
        <dbReference type="EMBL" id="KAK8008092.1"/>
    </source>
</evidence>
<gene>
    <name evidence="2" type="ORF">PG991_010643</name>
</gene>
<protein>
    <submittedName>
        <fullName evidence="2">Cytochrome p450 protein</fullName>
    </submittedName>
</protein>
<evidence type="ECO:0000256" key="1">
    <source>
        <dbReference type="SAM" id="Phobius"/>
    </source>
</evidence>
<keyword evidence="1" id="KW-1133">Transmembrane helix</keyword>
<dbReference type="EMBL" id="JAQQWI010000016">
    <property type="protein sequence ID" value="KAK8008092.1"/>
    <property type="molecule type" value="Genomic_DNA"/>
</dbReference>
<comment type="caution">
    <text evidence="2">The sequence shown here is derived from an EMBL/GenBank/DDBJ whole genome shotgun (WGS) entry which is preliminary data.</text>
</comment>
<reference evidence="2 3" key="1">
    <citation type="submission" date="2023-01" db="EMBL/GenBank/DDBJ databases">
        <title>Analysis of 21 Apiospora genomes using comparative genomics revels a genus with tremendous synthesis potential of carbohydrate active enzymes and secondary metabolites.</title>
        <authorList>
            <person name="Sorensen T."/>
        </authorList>
    </citation>
    <scope>NUCLEOTIDE SEQUENCE [LARGE SCALE GENOMIC DNA]</scope>
    <source>
        <strain evidence="2 3">CBS 20057</strain>
    </source>
</reference>
<feature type="transmembrane region" description="Helical" evidence="1">
    <location>
        <begin position="35"/>
        <end position="52"/>
    </location>
</feature>
<keyword evidence="3" id="KW-1185">Reference proteome</keyword>
<feature type="transmembrane region" description="Helical" evidence="1">
    <location>
        <begin position="544"/>
        <end position="566"/>
    </location>
</feature>
<accession>A0ABR1RBW7</accession>
<proteinExistence type="predicted"/>